<accession>A0A9C9NIU8</accession>
<name>A0A9C9NIU8_9HYPH</name>
<protein>
    <submittedName>
        <fullName evidence="1">Uncharacterized protein</fullName>
    </submittedName>
</protein>
<gene>
    <name evidence="1" type="ORF">ENH89_20245</name>
</gene>
<sequence>MAMNKLVTNALAYLEEHWHVGMTGTADAAHILNINPNTMKTRLARGQALVLRDPNGGQRQALVFTGFHMVYNLLQDRLLRYGFPVEHDERSMGELPYTYAEWALKNVVVGHKVDAVVRFRREPEGGTQAMPFEDGAVEDWTGDAALIIPIGTMIVRMAMLLHMRSGEVDIARELAGR</sequence>
<dbReference type="AlphaFoldDB" id="A0A9C9NIU8"/>
<organism evidence="1 2">
    <name type="scientific">Aurantimonas coralicida</name>
    <dbReference type="NCBI Taxonomy" id="182270"/>
    <lineage>
        <taxon>Bacteria</taxon>
        <taxon>Pseudomonadati</taxon>
        <taxon>Pseudomonadota</taxon>
        <taxon>Alphaproteobacteria</taxon>
        <taxon>Hyphomicrobiales</taxon>
        <taxon>Aurantimonadaceae</taxon>
        <taxon>Aurantimonas</taxon>
    </lineage>
</organism>
<comment type="caution">
    <text evidence="1">The sequence shown here is derived from an EMBL/GenBank/DDBJ whole genome shotgun (WGS) entry which is preliminary data.</text>
</comment>
<dbReference type="EMBL" id="DRGN01000287">
    <property type="protein sequence ID" value="HEU02602.1"/>
    <property type="molecule type" value="Genomic_DNA"/>
</dbReference>
<evidence type="ECO:0000313" key="1">
    <source>
        <dbReference type="EMBL" id="HEU02602.1"/>
    </source>
</evidence>
<dbReference type="Proteomes" id="UP000885680">
    <property type="component" value="Unassembled WGS sequence"/>
</dbReference>
<proteinExistence type="predicted"/>
<evidence type="ECO:0000313" key="2">
    <source>
        <dbReference type="Proteomes" id="UP000885680"/>
    </source>
</evidence>
<reference evidence="1" key="1">
    <citation type="journal article" date="2020" name="mSystems">
        <title>Genome- and Community-Level Interaction Insights into Carbon Utilization and Element Cycling Functions of Hydrothermarchaeota in Hydrothermal Sediment.</title>
        <authorList>
            <person name="Zhou Z."/>
            <person name="Liu Y."/>
            <person name="Xu W."/>
            <person name="Pan J."/>
            <person name="Luo Z.H."/>
            <person name="Li M."/>
        </authorList>
    </citation>
    <scope>NUCLEOTIDE SEQUENCE</scope>
    <source>
        <strain evidence="1">HyVt-347</strain>
    </source>
</reference>